<dbReference type="SUPFAM" id="SSF52540">
    <property type="entry name" value="P-loop containing nucleoside triphosphate hydrolases"/>
    <property type="match status" value="1"/>
</dbReference>
<dbReference type="Gene3D" id="3.40.50.300">
    <property type="entry name" value="P-loop containing nucleotide triphosphate hydrolases"/>
    <property type="match status" value="1"/>
</dbReference>
<dbReference type="PROSITE" id="PS50893">
    <property type="entry name" value="ABC_TRANSPORTER_2"/>
    <property type="match status" value="1"/>
</dbReference>
<keyword evidence="11" id="KW-1185">Reference proteome</keyword>
<feature type="transmembrane region" description="Helical" evidence="7">
    <location>
        <begin position="372"/>
        <end position="397"/>
    </location>
</feature>
<keyword evidence="4" id="KW-0067">ATP-binding</keyword>
<feature type="domain" description="ABC transmembrane type-1" evidence="9">
    <location>
        <begin position="342"/>
        <end position="613"/>
    </location>
</feature>
<dbReference type="Pfam" id="PF00005">
    <property type="entry name" value="ABC_tran"/>
    <property type="match status" value="1"/>
</dbReference>
<name>A0AAD9DFC7_9STRA</name>
<dbReference type="GO" id="GO:0016020">
    <property type="term" value="C:membrane"/>
    <property type="evidence" value="ECO:0007669"/>
    <property type="project" value="UniProtKB-SubCell"/>
</dbReference>
<evidence type="ECO:0000256" key="5">
    <source>
        <dbReference type="ARBA" id="ARBA00022989"/>
    </source>
</evidence>
<evidence type="ECO:0000313" key="11">
    <source>
        <dbReference type="Proteomes" id="UP001224775"/>
    </source>
</evidence>
<dbReference type="Proteomes" id="UP001224775">
    <property type="component" value="Unassembled WGS sequence"/>
</dbReference>
<comment type="subcellular location">
    <subcellularLocation>
        <location evidence="1">Membrane</location>
        <topology evidence="1">Multi-pass membrane protein</topology>
    </subcellularLocation>
</comment>
<feature type="transmembrane region" description="Helical" evidence="7">
    <location>
        <begin position="64"/>
        <end position="81"/>
    </location>
</feature>
<dbReference type="PANTHER" id="PTHR24221:SF646">
    <property type="entry name" value="HAEMOLYSIN SECRETION ATP-BINDING PROTEIN"/>
    <property type="match status" value="1"/>
</dbReference>
<gene>
    <name evidence="10" type="ORF">QTG54_003540</name>
</gene>
<dbReference type="GO" id="GO:0016887">
    <property type="term" value="F:ATP hydrolysis activity"/>
    <property type="evidence" value="ECO:0007669"/>
    <property type="project" value="InterPro"/>
</dbReference>
<evidence type="ECO:0000256" key="2">
    <source>
        <dbReference type="ARBA" id="ARBA00022692"/>
    </source>
</evidence>
<feature type="transmembrane region" description="Helical" evidence="7">
    <location>
        <begin position="158"/>
        <end position="175"/>
    </location>
</feature>
<feature type="transmembrane region" description="Helical" evidence="7">
    <location>
        <begin position="441"/>
        <end position="465"/>
    </location>
</feature>
<dbReference type="InterPro" id="IPR027417">
    <property type="entry name" value="P-loop_NTPase"/>
</dbReference>
<reference evidence="10" key="1">
    <citation type="submission" date="2023-06" db="EMBL/GenBank/DDBJ databases">
        <title>Survivors Of The Sea: Transcriptome response of Skeletonema marinoi to long-term dormancy.</title>
        <authorList>
            <person name="Pinder M.I.M."/>
            <person name="Kourtchenko O."/>
            <person name="Robertson E.K."/>
            <person name="Larsson T."/>
            <person name="Maumus F."/>
            <person name="Osuna-Cruz C.M."/>
            <person name="Vancaester E."/>
            <person name="Stenow R."/>
            <person name="Vandepoele K."/>
            <person name="Ploug H."/>
            <person name="Bruchert V."/>
            <person name="Godhe A."/>
            <person name="Topel M."/>
        </authorList>
    </citation>
    <scope>NUCLEOTIDE SEQUENCE</scope>
    <source>
        <strain evidence="10">R05AC</strain>
    </source>
</reference>
<dbReference type="InterPro" id="IPR011527">
    <property type="entry name" value="ABC1_TM_dom"/>
</dbReference>
<dbReference type="EMBL" id="JATAAI010000005">
    <property type="protein sequence ID" value="KAK1745616.1"/>
    <property type="molecule type" value="Genomic_DNA"/>
</dbReference>
<dbReference type="InterPro" id="IPR003439">
    <property type="entry name" value="ABC_transporter-like_ATP-bd"/>
</dbReference>
<dbReference type="InterPro" id="IPR003593">
    <property type="entry name" value="AAA+_ATPase"/>
</dbReference>
<dbReference type="Gene3D" id="1.20.1560.10">
    <property type="entry name" value="ABC transporter type 1, transmembrane domain"/>
    <property type="match status" value="1"/>
</dbReference>
<dbReference type="GO" id="GO:0140359">
    <property type="term" value="F:ABC-type transporter activity"/>
    <property type="evidence" value="ECO:0007669"/>
    <property type="project" value="InterPro"/>
</dbReference>
<evidence type="ECO:0000256" key="7">
    <source>
        <dbReference type="SAM" id="Phobius"/>
    </source>
</evidence>
<evidence type="ECO:0000256" key="1">
    <source>
        <dbReference type="ARBA" id="ARBA00004141"/>
    </source>
</evidence>
<evidence type="ECO:0000313" key="10">
    <source>
        <dbReference type="EMBL" id="KAK1745616.1"/>
    </source>
</evidence>
<keyword evidence="3" id="KW-0547">Nucleotide-binding</keyword>
<dbReference type="PROSITE" id="PS50929">
    <property type="entry name" value="ABC_TM1F"/>
    <property type="match status" value="1"/>
</dbReference>
<dbReference type="GO" id="GO:0005524">
    <property type="term" value="F:ATP binding"/>
    <property type="evidence" value="ECO:0007669"/>
    <property type="project" value="UniProtKB-KW"/>
</dbReference>
<keyword evidence="5 7" id="KW-1133">Transmembrane helix</keyword>
<evidence type="ECO:0000259" key="9">
    <source>
        <dbReference type="PROSITE" id="PS50929"/>
    </source>
</evidence>
<proteinExistence type="predicted"/>
<evidence type="ECO:0000256" key="3">
    <source>
        <dbReference type="ARBA" id="ARBA00022741"/>
    </source>
</evidence>
<dbReference type="InterPro" id="IPR017871">
    <property type="entry name" value="ABC_transporter-like_CS"/>
</dbReference>
<feature type="transmembrane region" description="Helical" evidence="7">
    <location>
        <begin position="329"/>
        <end position="352"/>
    </location>
</feature>
<organism evidence="10 11">
    <name type="scientific">Skeletonema marinoi</name>
    <dbReference type="NCBI Taxonomy" id="267567"/>
    <lineage>
        <taxon>Eukaryota</taxon>
        <taxon>Sar</taxon>
        <taxon>Stramenopiles</taxon>
        <taxon>Ochrophyta</taxon>
        <taxon>Bacillariophyta</taxon>
        <taxon>Coscinodiscophyceae</taxon>
        <taxon>Thalassiosirophycidae</taxon>
        <taxon>Thalassiosirales</taxon>
        <taxon>Skeletonemataceae</taxon>
        <taxon>Skeletonema</taxon>
        <taxon>Skeletonema marinoi-dohrnii complex</taxon>
    </lineage>
</organism>
<evidence type="ECO:0000259" key="8">
    <source>
        <dbReference type="PROSITE" id="PS50893"/>
    </source>
</evidence>
<accession>A0AAD9DFC7</accession>
<dbReference type="GO" id="GO:0034040">
    <property type="term" value="F:ATPase-coupled lipid transmembrane transporter activity"/>
    <property type="evidence" value="ECO:0007669"/>
    <property type="project" value="TreeGrafter"/>
</dbReference>
<dbReference type="AlphaFoldDB" id="A0AAD9DFC7"/>
<feature type="domain" description="ABC transporter" evidence="8">
    <location>
        <begin position="651"/>
        <end position="888"/>
    </location>
</feature>
<feature type="transmembrane region" description="Helical" evidence="7">
    <location>
        <begin position="93"/>
        <end position="114"/>
    </location>
</feature>
<evidence type="ECO:0000256" key="6">
    <source>
        <dbReference type="ARBA" id="ARBA00023136"/>
    </source>
</evidence>
<keyword evidence="2 7" id="KW-0812">Transmembrane</keyword>
<keyword evidence="6 7" id="KW-0472">Membrane</keyword>
<feature type="transmembrane region" description="Helical" evidence="7">
    <location>
        <begin position="126"/>
        <end position="146"/>
    </location>
</feature>
<dbReference type="InterPro" id="IPR039421">
    <property type="entry name" value="Type_1_exporter"/>
</dbReference>
<protein>
    <submittedName>
        <fullName evidence="10">ABC transporter</fullName>
    </submittedName>
</protein>
<dbReference type="InterPro" id="IPR036640">
    <property type="entry name" value="ABC1_TM_sf"/>
</dbReference>
<evidence type="ECO:0000256" key="4">
    <source>
        <dbReference type="ARBA" id="ARBA00022840"/>
    </source>
</evidence>
<feature type="transmembrane region" description="Helical" evidence="7">
    <location>
        <begin position="557"/>
        <end position="578"/>
    </location>
</feature>
<dbReference type="PROSITE" id="PS00211">
    <property type="entry name" value="ABC_TRANSPORTER_1"/>
    <property type="match status" value="1"/>
</dbReference>
<dbReference type="PANTHER" id="PTHR24221">
    <property type="entry name" value="ATP-BINDING CASSETTE SUB-FAMILY B"/>
    <property type="match status" value="1"/>
</dbReference>
<comment type="caution">
    <text evidence="10">The sequence shown here is derived from an EMBL/GenBank/DDBJ whole genome shotgun (WGS) entry which is preliminary data.</text>
</comment>
<dbReference type="SMART" id="SM00382">
    <property type="entry name" value="AAA"/>
    <property type="match status" value="1"/>
</dbReference>
<dbReference type="SUPFAM" id="SSF90123">
    <property type="entry name" value="ABC transporter transmembrane region"/>
    <property type="match status" value="1"/>
</dbReference>
<feature type="transmembrane region" description="Helical" evidence="7">
    <location>
        <begin position="471"/>
        <end position="488"/>
    </location>
</feature>
<sequence length="897" mass="98583">MTSTMGLEVTLSKANFAKDPPYDEEVAKNTADGKVEELPSCLRLFRKINYFEYNPKGWGKPMNLTMYVMYVLIAALVSANAATADPLPNLRFIAWTCYGVWQLLNFLNGLYLFGSVRQTFAWVGPYRLFLDILFQGGTVAMVYLSFKNYKIGSMELEYGLLIVMAGAIFVDQRMIDASFKHLYYYYHGAITKVELKDGVPHIAGISNSALLKIATAAGKALFIPEEAIETIQQELGGLKIREGKEDALDDWTYTIYKLTLAVSFAPSYIMPKSKISASQCRQLTAQMILFIRVYLETGKIFEDHTNRSAPLALVESLAIVMKLCFQVPVFFIIGVLPRSVYGVLTSALMPIYVGEFMNGLFAGNQQMALDGLIAFCVLGVFGPMVNALSSYTEALFVKKLIASCRQKMLRSTLKGGTEFDTKFRPGTLVDSFSSQLTQFELYMVNFFIITFPTIFQMIAGVAVSAKEYPPAVYLFISLVPLIFSVGYFDDRAGRASANKARMDAILSGKISSTVECRDAIRAADASEWIAGDMKDTLEKTDNAHFSSFLRSGFGQNYLEVMAQIYAYLIILPLGLGVINGDIPVGTFSTVQMAMGSLIAPIITLSMLTKMTTQTGGSIQSIYTLMNGSLDEEPSSKTSGTTSTLGKLSTSLSIKGIKFKYSPKYPDVIKGVNIGLSPGTYAVLCGESGSGKSTVLSLLMRFREPYEGTVEWDGKDIYGASLHSFRENVAVMFQRTMIYQGTIRDNILFGQPDVPGAVEKAARDAEIAEVIERLPDKYETVIGGDALAGMSGGQLQRVCMARALYKKPSVLLLDEATSALDAETEHSIIETLVRLRDNEGLTLVSVSHHPSTAVKADKIVVLERGVIAEEGTYDELVSRQGGIFKRIVEAGEEVQELE</sequence>